<dbReference type="PROSITE" id="PS51257">
    <property type="entry name" value="PROKAR_LIPOPROTEIN"/>
    <property type="match status" value="1"/>
</dbReference>
<gene>
    <name evidence="2" type="ORF">FOF46_18315</name>
</gene>
<dbReference type="Proteomes" id="UP000318833">
    <property type="component" value="Unassembled WGS sequence"/>
</dbReference>
<proteinExistence type="predicted"/>
<keyword evidence="3" id="KW-1185">Reference proteome</keyword>
<comment type="caution">
    <text evidence="2">The sequence shown here is derived from an EMBL/GenBank/DDBJ whole genome shotgun (WGS) entry which is preliminary data.</text>
</comment>
<sequence length="332" mass="37478">MQHTILKGLIVFMILSSCKQNTSENTETQKEEESTTMEVSSQESKPFFKLSLAQWSLHKAIKSGEMDPKDFAQKASELGFEGIEYVSQLYKEDLKSDPNPEKAMQQLLETLKSKSEEFNIQNLIIMVDGEGDLAVLDEKEQNETVENHKKWVDAAQFLGCHSIRVNLFGTNDPEKWVKVSVHGLVKLSEYAASKNVNVIVENHGYLSSNAAMLAEVMQKVNKPNCGTLPDFGNFCLERKDGERWSTSCIKEYPKYQGVEEMMPHAKAVSAKSYDFDSEGNETTIDYRKMLEIIKKAEYTGFIGVEYEGERLGEIEGITATRDLLINASKNLN</sequence>
<dbReference type="EMBL" id="VLNR01000041">
    <property type="protein sequence ID" value="TSE06771.1"/>
    <property type="molecule type" value="Genomic_DNA"/>
</dbReference>
<dbReference type="InterPro" id="IPR050312">
    <property type="entry name" value="IolE/XylAMocC-like"/>
</dbReference>
<dbReference type="OrthoDB" id="1114629at2"/>
<accession>A0A554VH27</accession>
<evidence type="ECO:0000259" key="1">
    <source>
        <dbReference type="Pfam" id="PF01261"/>
    </source>
</evidence>
<dbReference type="PANTHER" id="PTHR12110">
    <property type="entry name" value="HYDROXYPYRUVATE ISOMERASE"/>
    <property type="match status" value="1"/>
</dbReference>
<feature type="domain" description="Xylose isomerase-like TIM barrel" evidence="1">
    <location>
        <begin position="73"/>
        <end position="316"/>
    </location>
</feature>
<dbReference type="PANTHER" id="PTHR12110:SF53">
    <property type="entry name" value="BLR5974 PROTEIN"/>
    <property type="match status" value="1"/>
</dbReference>
<dbReference type="SUPFAM" id="SSF51658">
    <property type="entry name" value="Xylose isomerase-like"/>
    <property type="match status" value="1"/>
</dbReference>
<organism evidence="2 3">
    <name type="scientific">Aquimarina algiphila</name>
    <dbReference type="NCBI Taxonomy" id="2047982"/>
    <lineage>
        <taxon>Bacteria</taxon>
        <taxon>Pseudomonadati</taxon>
        <taxon>Bacteroidota</taxon>
        <taxon>Flavobacteriia</taxon>
        <taxon>Flavobacteriales</taxon>
        <taxon>Flavobacteriaceae</taxon>
        <taxon>Aquimarina</taxon>
    </lineage>
</organism>
<evidence type="ECO:0000313" key="2">
    <source>
        <dbReference type="EMBL" id="TSE06771.1"/>
    </source>
</evidence>
<dbReference type="AlphaFoldDB" id="A0A554VH27"/>
<dbReference type="Pfam" id="PF01261">
    <property type="entry name" value="AP_endonuc_2"/>
    <property type="match status" value="1"/>
</dbReference>
<dbReference type="RefSeq" id="WP_109436592.1">
    <property type="nucleotide sequence ID" value="NZ_CANLVC010000001.1"/>
</dbReference>
<reference evidence="2 3" key="1">
    <citation type="submission" date="2019-07" db="EMBL/GenBank/DDBJ databases">
        <title>The draft genome sequence of Aquimarina algiphila M91.</title>
        <authorList>
            <person name="Meng X."/>
        </authorList>
    </citation>
    <scope>NUCLEOTIDE SEQUENCE [LARGE SCALE GENOMIC DNA]</scope>
    <source>
        <strain evidence="2 3">M91</strain>
    </source>
</reference>
<keyword evidence="2" id="KW-0413">Isomerase</keyword>
<name>A0A554VH27_9FLAO</name>
<dbReference type="InterPro" id="IPR036237">
    <property type="entry name" value="Xyl_isomerase-like_sf"/>
</dbReference>
<dbReference type="GO" id="GO:0016853">
    <property type="term" value="F:isomerase activity"/>
    <property type="evidence" value="ECO:0007669"/>
    <property type="project" value="UniProtKB-KW"/>
</dbReference>
<dbReference type="InterPro" id="IPR013022">
    <property type="entry name" value="Xyl_isomerase-like_TIM-brl"/>
</dbReference>
<evidence type="ECO:0000313" key="3">
    <source>
        <dbReference type="Proteomes" id="UP000318833"/>
    </source>
</evidence>
<protein>
    <submittedName>
        <fullName evidence="2">Sugar phosphate isomerase/epimerase</fullName>
    </submittedName>
</protein>
<dbReference type="Gene3D" id="3.20.20.150">
    <property type="entry name" value="Divalent-metal-dependent TIM barrel enzymes"/>
    <property type="match status" value="1"/>
</dbReference>